<proteinExistence type="predicted"/>
<reference evidence="1 2" key="1">
    <citation type="journal article" date="2022" name="DNA Res.">
        <title>Chromosomal-level genome assembly of the orchid tree Bauhinia variegata (Leguminosae; Cercidoideae) supports the allotetraploid origin hypothesis of Bauhinia.</title>
        <authorList>
            <person name="Zhong Y."/>
            <person name="Chen Y."/>
            <person name="Zheng D."/>
            <person name="Pang J."/>
            <person name="Liu Y."/>
            <person name="Luo S."/>
            <person name="Meng S."/>
            <person name="Qian L."/>
            <person name="Wei D."/>
            <person name="Dai S."/>
            <person name="Zhou R."/>
        </authorList>
    </citation>
    <scope>NUCLEOTIDE SEQUENCE [LARGE SCALE GENOMIC DNA]</scope>
    <source>
        <strain evidence="1">BV-YZ2020</strain>
    </source>
</reference>
<dbReference type="EMBL" id="CM039431">
    <property type="protein sequence ID" value="KAI4336748.1"/>
    <property type="molecule type" value="Genomic_DNA"/>
</dbReference>
<dbReference type="Proteomes" id="UP000828941">
    <property type="component" value="Chromosome 6"/>
</dbReference>
<keyword evidence="2" id="KW-1185">Reference proteome</keyword>
<evidence type="ECO:0000313" key="2">
    <source>
        <dbReference type="Proteomes" id="UP000828941"/>
    </source>
</evidence>
<name>A0ACB9NJQ1_BAUVA</name>
<accession>A0ACB9NJQ1</accession>
<evidence type="ECO:0000313" key="1">
    <source>
        <dbReference type="EMBL" id="KAI4336748.1"/>
    </source>
</evidence>
<comment type="caution">
    <text evidence="1">The sequence shown here is derived from an EMBL/GenBank/DDBJ whole genome shotgun (WGS) entry which is preliminary data.</text>
</comment>
<organism evidence="1 2">
    <name type="scientific">Bauhinia variegata</name>
    <name type="common">Purple orchid tree</name>
    <name type="synonym">Phanera variegata</name>
    <dbReference type="NCBI Taxonomy" id="167791"/>
    <lineage>
        <taxon>Eukaryota</taxon>
        <taxon>Viridiplantae</taxon>
        <taxon>Streptophyta</taxon>
        <taxon>Embryophyta</taxon>
        <taxon>Tracheophyta</taxon>
        <taxon>Spermatophyta</taxon>
        <taxon>Magnoliopsida</taxon>
        <taxon>eudicotyledons</taxon>
        <taxon>Gunneridae</taxon>
        <taxon>Pentapetalae</taxon>
        <taxon>rosids</taxon>
        <taxon>fabids</taxon>
        <taxon>Fabales</taxon>
        <taxon>Fabaceae</taxon>
        <taxon>Cercidoideae</taxon>
        <taxon>Cercideae</taxon>
        <taxon>Bauhiniinae</taxon>
        <taxon>Bauhinia</taxon>
    </lineage>
</organism>
<sequence length="368" mass="42175">MRNIDWLKLISPSRTPGGGRSGKECDEDNFSDNPNVSEEYLKAFRTKSYIEICNKAQGQLGNRRLSSSSSLPLFMHLTGHLLEPRQETITNMTESLHVHHLLVEYFEASLEACLYCDTILEGIYKTRLAYRKIKRVLKLSKMELDCTDTEQAICGDLASFTLQRNPLSIMTPGEFRDIHDRYMVLLHRLKSKGTKIRGRLRFKRIFIKVGGIGLVISLIALVITLISLAFHSVLGIVAAPNMVCCLLRLFGKRKKSVQGKQNTRASERLCEQLDVAARGVYILINDFDTMSRMVRRLHDEVEHWKAVANVCVKNGSCEILKQDLREFQAQYSSFQNQLEELEEHIYLCFLTINRCRSLVIDEIRGKRS</sequence>
<gene>
    <name evidence="1" type="ORF">L6164_015237</name>
</gene>
<protein>
    <submittedName>
        <fullName evidence="1">Uncharacterized protein</fullName>
    </submittedName>
</protein>